<evidence type="ECO:0000256" key="1">
    <source>
        <dbReference type="ARBA" id="ARBA00008020"/>
    </source>
</evidence>
<dbReference type="EMBL" id="HG683892">
    <property type="protein sequence ID" value="CDJ32136.1"/>
    <property type="molecule type" value="Genomic_DNA"/>
</dbReference>
<gene>
    <name evidence="5" type="ORF">EMH_0072750</name>
</gene>
<dbReference type="InterPro" id="IPR027413">
    <property type="entry name" value="GROEL-like_equatorial_sf"/>
</dbReference>
<dbReference type="OrthoDB" id="347256at2759"/>
<evidence type="ECO:0000256" key="4">
    <source>
        <dbReference type="ARBA" id="ARBA00023186"/>
    </source>
</evidence>
<dbReference type="GeneID" id="25381775"/>
<dbReference type="Pfam" id="PF00118">
    <property type="entry name" value="Cpn60_TCP1"/>
    <property type="match status" value="1"/>
</dbReference>
<evidence type="ECO:0000256" key="2">
    <source>
        <dbReference type="ARBA" id="ARBA00022741"/>
    </source>
</evidence>
<keyword evidence="2" id="KW-0547">Nucleotide-binding</keyword>
<organism evidence="5 6">
    <name type="scientific">Eimeria mitis</name>
    <dbReference type="NCBI Taxonomy" id="44415"/>
    <lineage>
        <taxon>Eukaryota</taxon>
        <taxon>Sar</taxon>
        <taxon>Alveolata</taxon>
        <taxon>Apicomplexa</taxon>
        <taxon>Conoidasida</taxon>
        <taxon>Coccidia</taxon>
        <taxon>Eucoccidiorida</taxon>
        <taxon>Eimeriorina</taxon>
        <taxon>Eimeriidae</taxon>
        <taxon>Eimeria</taxon>
    </lineage>
</organism>
<dbReference type="SUPFAM" id="SSF54849">
    <property type="entry name" value="GroEL-intermediate domain like"/>
    <property type="match status" value="1"/>
</dbReference>
<dbReference type="Gene3D" id="1.10.560.10">
    <property type="entry name" value="GroEL-like equatorial domain"/>
    <property type="match status" value="1"/>
</dbReference>
<dbReference type="InterPro" id="IPR027409">
    <property type="entry name" value="GroEL-like_apical_dom_sf"/>
</dbReference>
<dbReference type="GO" id="GO:0005524">
    <property type="term" value="F:ATP binding"/>
    <property type="evidence" value="ECO:0007669"/>
    <property type="project" value="UniProtKB-KW"/>
</dbReference>
<sequence>MEEVVIGDDTAIRFSGCKTGGACTVVVRGSSDQGVDEAERSLHDALAILSQLVLQEQQQRKQQRQAAAAAAGLAAAAAETMNEAVLAANEQQLLLVCGGGAAEMAMEAAVSSLATTIPGKEV</sequence>
<dbReference type="InterPro" id="IPR002423">
    <property type="entry name" value="Cpn60/GroEL/TCP-1"/>
</dbReference>
<dbReference type="PANTHER" id="PTHR11353">
    <property type="entry name" value="CHAPERONIN"/>
    <property type="match status" value="1"/>
</dbReference>
<dbReference type="GO" id="GO:0140662">
    <property type="term" value="F:ATP-dependent protein folding chaperone"/>
    <property type="evidence" value="ECO:0007669"/>
    <property type="project" value="InterPro"/>
</dbReference>
<dbReference type="RefSeq" id="XP_013354701.1">
    <property type="nucleotide sequence ID" value="XM_013499247.1"/>
</dbReference>
<reference evidence="5" key="2">
    <citation type="submission" date="2013-10" db="EMBL/GenBank/DDBJ databases">
        <authorList>
            <person name="Aslett M."/>
        </authorList>
    </citation>
    <scope>NUCLEOTIDE SEQUENCE [LARGE SCALE GENOMIC DNA]</scope>
    <source>
        <strain evidence="5">Houghton</strain>
    </source>
</reference>
<keyword evidence="4" id="KW-0143">Chaperone</keyword>
<dbReference type="AlphaFoldDB" id="U6K549"/>
<keyword evidence="3" id="KW-0067">ATP-binding</keyword>
<dbReference type="Proteomes" id="UP000030744">
    <property type="component" value="Unassembled WGS sequence"/>
</dbReference>
<dbReference type="VEuPathDB" id="ToxoDB:EMH_0072750"/>
<evidence type="ECO:0000313" key="5">
    <source>
        <dbReference type="EMBL" id="CDJ32136.1"/>
    </source>
</evidence>
<dbReference type="Gene3D" id="3.30.260.10">
    <property type="entry name" value="TCP-1-like chaperonin intermediate domain"/>
    <property type="match status" value="1"/>
</dbReference>
<protein>
    <submittedName>
        <fullName evidence="5">TCP-1/cpn60 family chaperonin, putative</fullName>
    </submittedName>
</protein>
<keyword evidence="6" id="KW-1185">Reference proteome</keyword>
<dbReference type="InterPro" id="IPR017998">
    <property type="entry name" value="Chaperone_TCP-1"/>
</dbReference>
<dbReference type="Gene3D" id="3.50.7.10">
    <property type="entry name" value="GroEL"/>
    <property type="match status" value="1"/>
</dbReference>
<proteinExistence type="inferred from homology"/>
<accession>U6K549</accession>
<evidence type="ECO:0000256" key="3">
    <source>
        <dbReference type="ARBA" id="ARBA00022840"/>
    </source>
</evidence>
<comment type="similarity">
    <text evidence="1">Belongs to the TCP-1 chaperonin family.</text>
</comment>
<reference evidence="5" key="1">
    <citation type="submission" date="2013-10" db="EMBL/GenBank/DDBJ databases">
        <title>Genomic analysis of the causative agents of coccidiosis in chickens.</title>
        <authorList>
            <person name="Reid A.J."/>
            <person name="Blake D."/>
            <person name="Billington K."/>
            <person name="Browne H."/>
            <person name="Dunn M."/>
            <person name="Hung S."/>
            <person name="Kawahara F."/>
            <person name="Miranda-Saavedra D."/>
            <person name="Mourier T."/>
            <person name="Nagra H."/>
            <person name="Otto T.D."/>
            <person name="Rawlings N."/>
            <person name="Sanchez A."/>
            <person name="Sanders M."/>
            <person name="Subramaniam C."/>
            <person name="Tay Y."/>
            <person name="Dear P."/>
            <person name="Doerig C."/>
            <person name="Gruber A."/>
            <person name="Parkinson J."/>
            <person name="Shirley M."/>
            <person name="Wan K.L."/>
            <person name="Berriman M."/>
            <person name="Tomley F."/>
            <person name="Pain A."/>
        </authorList>
    </citation>
    <scope>NUCLEOTIDE SEQUENCE [LARGE SCALE GENOMIC DNA]</scope>
    <source>
        <strain evidence="5">Houghton</strain>
    </source>
</reference>
<name>U6K549_9EIME</name>
<evidence type="ECO:0000313" key="6">
    <source>
        <dbReference type="Proteomes" id="UP000030744"/>
    </source>
</evidence>
<dbReference type="InterPro" id="IPR027410">
    <property type="entry name" value="TCP-1-like_intermed_sf"/>
</dbReference>